<gene>
    <name evidence="4" type="ORF">M514_25628</name>
</gene>
<organism evidence="4">
    <name type="scientific">Trichuris suis</name>
    <name type="common">pig whipworm</name>
    <dbReference type="NCBI Taxonomy" id="68888"/>
    <lineage>
        <taxon>Eukaryota</taxon>
        <taxon>Metazoa</taxon>
        <taxon>Ecdysozoa</taxon>
        <taxon>Nematoda</taxon>
        <taxon>Enoplea</taxon>
        <taxon>Dorylaimia</taxon>
        <taxon>Trichinellida</taxon>
        <taxon>Trichuridae</taxon>
        <taxon>Trichuris</taxon>
    </lineage>
</organism>
<dbReference type="SUPFAM" id="SSF46689">
    <property type="entry name" value="Homeodomain-like"/>
    <property type="match status" value="1"/>
</dbReference>
<dbReference type="InterPro" id="IPR009057">
    <property type="entry name" value="Homeodomain-like_sf"/>
</dbReference>
<evidence type="ECO:0000259" key="3">
    <source>
        <dbReference type="PROSITE" id="PS51253"/>
    </source>
</evidence>
<dbReference type="PANTHER" id="PTHR19303:SF71">
    <property type="entry name" value="ZINC FINGER PHD-TYPE DOMAIN-CONTAINING PROTEIN"/>
    <property type="match status" value="1"/>
</dbReference>
<dbReference type="Gene3D" id="1.10.10.60">
    <property type="entry name" value="Homeodomain-like"/>
    <property type="match status" value="1"/>
</dbReference>
<dbReference type="GO" id="GO:0005634">
    <property type="term" value="C:nucleus"/>
    <property type="evidence" value="ECO:0007669"/>
    <property type="project" value="UniProtKB-SubCell"/>
</dbReference>
<sequence>MKIYGPVKKNYVFNILSCSSKNLREQVGAQVQFCLQKGIIFSLSGKMPAKRKSYGVEYEKAIVQDSRDKNLAALCKEKKLDLRMVRKWRAQYDKLCEKMGEGSAKKRKCGSGRQPLFPELEDIICEWIADRRAQAFIVRRSDVQAFALETASHLEISTEKFKASQHWLDSFLQRHELSLRRSTTLFKLEDTEVIKRALAFKSFVGRIDFSKYQLFHMIAMDETAVFMGQGFQTTIDRKGASSIYIPSTGYESARVTCILAIRLDGKKAPPLIITKGKKNEIERVSERRIDQVMIPAGMTAYLQTLDIGINKPFKDNLRIEINYYIENKMERNQRGNFMRPTLQDVATWVKNSWDKITDSCVANALPAGYLDKECSFKESSIARHERLGSMVLQEMKSKEIQAEFRIWRFMKMSQKMMT</sequence>
<dbReference type="Pfam" id="PF03221">
    <property type="entry name" value="HTH_Tnp_Tc5"/>
    <property type="match status" value="1"/>
</dbReference>
<dbReference type="AlphaFoldDB" id="A0A085MY47"/>
<reference evidence="4" key="1">
    <citation type="journal article" date="2014" name="Nat. Genet.">
        <title>Genome and transcriptome of the porcine whipworm Trichuris suis.</title>
        <authorList>
            <person name="Jex A.R."/>
            <person name="Nejsum P."/>
            <person name="Schwarz E.M."/>
            <person name="Hu L."/>
            <person name="Young N.D."/>
            <person name="Hall R.S."/>
            <person name="Korhonen P.K."/>
            <person name="Liao S."/>
            <person name="Thamsborg S."/>
            <person name="Xia J."/>
            <person name="Xu P."/>
            <person name="Wang S."/>
            <person name="Scheerlinck J.P."/>
            <person name="Hofmann A."/>
            <person name="Sternberg P.W."/>
            <person name="Wang J."/>
            <person name="Gasser R.B."/>
        </authorList>
    </citation>
    <scope>NUCLEOTIDE SEQUENCE [LARGE SCALE GENOMIC DNA]</scope>
    <source>
        <strain evidence="4">DCEP-RM93F</strain>
    </source>
</reference>
<protein>
    <recommendedName>
        <fullName evidence="3">HTH CENPB-type domain-containing protein</fullName>
    </recommendedName>
</protein>
<dbReference type="SMART" id="SM00674">
    <property type="entry name" value="CENPB"/>
    <property type="match status" value="1"/>
</dbReference>
<dbReference type="Pfam" id="PF03184">
    <property type="entry name" value="DDE_1"/>
    <property type="match status" value="1"/>
</dbReference>
<proteinExistence type="predicted"/>
<dbReference type="PROSITE" id="PS51253">
    <property type="entry name" value="HTH_CENPB"/>
    <property type="match status" value="1"/>
</dbReference>
<dbReference type="EMBL" id="KL367601">
    <property type="protein sequence ID" value="KFD62143.1"/>
    <property type="molecule type" value="Genomic_DNA"/>
</dbReference>
<evidence type="ECO:0000313" key="4">
    <source>
        <dbReference type="EMBL" id="KFD62143.1"/>
    </source>
</evidence>
<feature type="domain" description="HTH CENPB-type" evidence="3">
    <location>
        <begin position="108"/>
        <end position="181"/>
    </location>
</feature>
<dbReference type="GO" id="GO:0003677">
    <property type="term" value="F:DNA binding"/>
    <property type="evidence" value="ECO:0007669"/>
    <property type="project" value="UniProtKB-KW"/>
</dbReference>
<keyword evidence="2" id="KW-0238">DNA-binding</keyword>
<evidence type="ECO:0000256" key="1">
    <source>
        <dbReference type="ARBA" id="ARBA00004123"/>
    </source>
</evidence>
<dbReference type="InterPro" id="IPR004875">
    <property type="entry name" value="DDE_SF_endonuclease_dom"/>
</dbReference>
<dbReference type="PANTHER" id="PTHR19303">
    <property type="entry name" value="TRANSPOSON"/>
    <property type="match status" value="1"/>
</dbReference>
<accession>A0A085MY47</accession>
<dbReference type="InterPro" id="IPR006600">
    <property type="entry name" value="HTH_CenpB_DNA-bd_dom"/>
</dbReference>
<comment type="subcellular location">
    <subcellularLocation>
        <location evidence="1">Nucleus</location>
    </subcellularLocation>
</comment>
<evidence type="ECO:0000256" key="2">
    <source>
        <dbReference type="ARBA" id="ARBA00023125"/>
    </source>
</evidence>
<dbReference type="Proteomes" id="UP000030758">
    <property type="component" value="Unassembled WGS sequence"/>
</dbReference>
<name>A0A085MY47_9BILA</name>
<dbReference type="InterPro" id="IPR050863">
    <property type="entry name" value="CenT-Element_Derived"/>
</dbReference>